<proteinExistence type="predicted"/>
<evidence type="ECO:0000313" key="2">
    <source>
        <dbReference type="Proteomes" id="UP000594263"/>
    </source>
</evidence>
<organism evidence="1 2">
    <name type="scientific">Kalanchoe fedtschenkoi</name>
    <name type="common">Lavender scallops</name>
    <name type="synonym">South American air plant</name>
    <dbReference type="NCBI Taxonomy" id="63787"/>
    <lineage>
        <taxon>Eukaryota</taxon>
        <taxon>Viridiplantae</taxon>
        <taxon>Streptophyta</taxon>
        <taxon>Embryophyta</taxon>
        <taxon>Tracheophyta</taxon>
        <taxon>Spermatophyta</taxon>
        <taxon>Magnoliopsida</taxon>
        <taxon>eudicotyledons</taxon>
        <taxon>Gunneridae</taxon>
        <taxon>Pentapetalae</taxon>
        <taxon>Saxifragales</taxon>
        <taxon>Crassulaceae</taxon>
        <taxon>Kalanchoe</taxon>
    </lineage>
</organism>
<dbReference type="Gramene" id="Kaladp0094s0069.1.v1.1">
    <property type="protein sequence ID" value="Kaladp0094s0069.1.v1.1"/>
    <property type="gene ID" value="Kaladp0094s0069.v1.1"/>
</dbReference>
<name>A0A7N0V1H7_KALFE</name>
<dbReference type="InterPro" id="IPR023123">
    <property type="entry name" value="Tubulin_C"/>
</dbReference>
<accession>A0A7N0V1H7</accession>
<keyword evidence="2" id="KW-1185">Reference proteome</keyword>
<dbReference type="AlphaFoldDB" id="A0A7N0V1H7"/>
<dbReference type="Proteomes" id="UP000594263">
    <property type="component" value="Unplaced"/>
</dbReference>
<evidence type="ECO:0000313" key="1">
    <source>
        <dbReference type="EnsemblPlants" id="Kaladp0094s0069.1.v1.1"/>
    </source>
</evidence>
<dbReference type="Gene3D" id="1.10.287.600">
    <property type="entry name" value="Helix hairpin bin"/>
    <property type="match status" value="1"/>
</dbReference>
<protein>
    <submittedName>
        <fullName evidence="1">Uncharacterized protein</fullName>
    </submittedName>
</protein>
<reference evidence="1" key="1">
    <citation type="submission" date="2021-01" db="UniProtKB">
        <authorList>
            <consortium name="EnsemblPlants"/>
        </authorList>
    </citation>
    <scope>IDENTIFICATION</scope>
</reference>
<sequence>MFGRVSEQLTAMFHRKAFLHCFWIERSLSEKNRVLLRSNTKLIVECMMPDLLHIIPVADNTMLDGVLQCEDTSLRLGFVTDICILLSHTNHDTSVSWSTNYTGENCPGCIITSKPSLHHTGTIVTNKRLNVFTVSHLLQICRETEAEAEATAMRWWLVRPRELVVGWVC</sequence>
<dbReference type="EnsemblPlants" id="Kaladp0094s0069.1.v1.1">
    <property type="protein sequence ID" value="Kaladp0094s0069.1.v1.1"/>
    <property type="gene ID" value="Kaladp0094s0069.v1.1"/>
</dbReference>